<dbReference type="InterPro" id="IPR029063">
    <property type="entry name" value="SAM-dependent_MTases_sf"/>
</dbReference>
<sequence>MLVSLFTCPLCHSPMQPAPDTWRCDGSLNPKQTAHTFDVARQGYVNLLPVQQKKSKAPGDSQASIEARKRFLNAGHYQVLQALIGQQMQQLLAKRGLEDEPSKTPANWLDIGCGEGYYTQAMAELESGLIDNLIAADISKPALVELAKVSKTTGKLWYQQDKDTSAGTTIIYPLVTSAANLPLSAHSMKGISSIFSPILPRAFAEVLTDDGYLIIAKPDAGHLASMREALFDDVREHDSDKFLQELSSEFTLIHTHRVSHELTLSANDLSDLMTMTPYAYRAKSEKRQALLDVVARQAFSTEAKFVVYVLQKAPNLSDAITHLL</sequence>
<dbReference type="InterPro" id="IPR048647">
    <property type="entry name" value="RlmA_N"/>
</dbReference>
<evidence type="ECO:0000313" key="2">
    <source>
        <dbReference type="EMBL" id="AMT98187.1"/>
    </source>
</evidence>
<keyword evidence="3" id="KW-1185">Reference proteome</keyword>
<evidence type="ECO:0000313" key="3">
    <source>
        <dbReference type="Proteomes" id="UP000076104"/>
    </source>
</evidence>
<dbReference type="SUPFAM" id="SSF53335">
    <property type="entry name" value="S-adenosyl-L-methionine-dependent methyltransferases"/>
    <property type="match status" value="1"/>
</dbReference>
<dbReference type="Pfam" id="PF21302">
    <property type="entry name" value="Zn_ribbon_RlmA"/>
    <property type="match status" value="1"/>
</dbReference>
<accession>A0ABM6A1A7</accession>
<dbReference type="RefSeq" id="WP_062845671.1">
    <property type="nucleotide sequence ID" value="NZ_CP014945.1"/>
</dbReference>
<keyword evidence="2" id="KW-0808">Transferase</keyword>
<protein>
    <submittedName>
        <fullName evidence="2">Ribosomal RNA large subunit methyltransferase A</fullName>
    </submittedName>
</protein>
<dbReference type="GO" id="GO:0032259">
    <property type="term" value="P:methylation"/>
    <property type="evidence" value="ECO:0007669"/>
    <property type="project" value="UniProtKB-KW"/>
</dbReference>
<reference evidence="2 3" key="1">
    <citation type="submission" date="2016-03" db="EMBL/GenBank/DDBJ databases">
        <title>Genome sequencing of Psychrobacter alimentarius PAMC 27889.</title>
        <authorList>
            <person name="Lee J."/>
            <person name="Kim O.-S."/>
        </authorList>
    </citation>
    <scope>NUCLEOTIDE SEQUENCE [LARGE SCALE GENOMIC DNA]</scope>
    <source>
        <strain evidence="2 3">PAMC 27889</strain>
    </source>
</reference>
<organism evidence="2 3">
    <name type="scientific">Psychrobacter alimentarius</name>
    <dbReference type="NCBI Taxonomy" id="261164"/>
    <lineage>
        <taxon>Bacteria</taxon>
        <taxon>Pseudomonadati</taxon>
        <taxon>Pseudomonadota</taxon>
        <taxon>Gammaproteobacteria</taxon>
        <taxon>Moraxellales</taxon>
        <taxon>Moraxellaceae</taxon>
        <taxon>Psychrobacter</taxon>
    </lineage>
</organism>
<evidence type="ECO:0000259" key="1">
    <source>
        <dbReference type="Pfam" id="PF21302"/>
    </source>
</evidence>
<keyword evidence="2" id="KW-0489">Methyltransferase</keyword>
<feature type="domain" description="23S rRNA (guanine(745)-N(1))-methyltransferase N-terminal" evidence="1">
    <location>
        <begin position="6"/>
        <end position="56"/>
    </location>
</feature>
<dbReference type="PIRSF" id="PIRSF018249">
    <property type="entry name" value="MyrA_prd"/>
    <property type="match status" value="1"/>
</dbReference>
<name>A0ABM6A1A7_9GAMM</name>
<dbReference type="GO" id="GO:0008168">
    <property type="term" value="F:methyltransferase activity"/>
    <property type="evidence" value="ECO:0007669"/>
    <property type="project" value="UniProtKB-KW"/>
</dbReference>
<dbReference type="Gene3D" id="3.40.50.150">
    <property type="entry name" value="Vaccinia Virus protein VP39"/>
    <property type="match status" value="1"/>
</dbReference>
<proteinExistence type="predicted"/>
<dbReference type="InterPro" id="IPR016718">
    <property type="entry name" value="rRNA_m1G-MeTrfase_A_prd"/>
</dbReference>
<dbReference type="GeneID" id="33059158"/>
<dbReference type="EMBL" id="CP014945">
    <property type="protein sequence ID" value="AMT98187.1"/>
    <property type="molecule type" value="Genomic_DNA"/>
</dbReference>
<gene>
    <name evidence="2" type="ORF">A3K91_2617</name>
</gene>
<dbReference type="Proteomes" id="UP000076104">
    <property type="component" value="Chromosome"/>
</dbReference>